<dbReference type="Ensembl" id="ENSOMET00000016708.1">
    <property type="protein sequence ID" value="ENSOMEP00000010012.1"/>
    <property type="gene ID" value="ENSOMEG00000011277.1"/>
</dbReference>
<dbReference type="PANTHER" id="PTHR21585">
    <property type="entry name" value="FULL-LENGTH CDNA CLONE CS0DC025YL05 OF NEUROBLASTOMA"/>
    <property type="match status" value="1"/>
</dbReference>
<sequence length="444" mass="48629">MSGKLQLLLLCGSCLCLRGAPIKLPNISLSGTTHGESTSSTAGRLPNVGETRDQLTETENWDTSGTLEPEKDVQDAQSRENEETRIDGLPGEAEPRGIPEVPTRRSTSASPQLERQKRKQSGAQENQETSSPSSADATQFWTQKQTVFSPSLMSDTPQMFTPLTGCDKGTISSSSDQFSDEGLMCRQERRRAGTATPAAAEKVDLLPEDGPTKAVSSPVAPPIEPFKVQPPAAAQITPGMNFHQRLDAMTTSGLLLSKGNHLVTGQTDSDEDTWTGSTLLPDQNPPRQTSGDDLEPVSSSSPPLLQVKTKLETEEQDEDENSEESEEEDSEEDLTERFTESPYGHIPPPPLWVQGNQGLMRSWLELIKEKAGHVSGMLVPVGIGITGALMIVGVLYSVRVVYRRRRENFKELRRKVRQPEHLHERGSSVQDQAMLLVNSSEDEF</sequence>
<feature type="compositionally biased region" description="Polar residues" evidence="1">
    <location>
        <begin position="121"/>
        <end position="139"/>
    </location>
</feature>
<evidence type="ECO:0000313" key="4">
    <source>
        <dbReference type="Ensembl" id="ENSOMEP00000010005.1"/>
    </source>
</evidence>
<dbReference type="PANTHER" id="PTHR21585:SF0">
    <property type="entry name" value="ARMADILLO-LIKE HELICAL DOMAIN-CONTAINING PROTEIN 4"/>
    <property type="match status" value="1"/>
</dbReference>
<feature type="compositionally biased region" description="Polar residues" evidence="1">
    <location>
        <begin position="104"/>
        <end position="113"/>
    </location>
</feature>
<reference evidence="4" key="1">
    <citation type="submission" date="2025-05" db="UniProtKB">
        <authorList>
            <consortium name="Ensembl"/>
        </authorList>
    </citation>
    <scope>IDENTIFICATION</scope>
</reference>
<feature type="region of interest" description="Disordered" evidence="1">
    <location>
        <begin position="192"/>
        <end position="224"/>
    </location>
</feature>
<dbReference type="OrthoDB" id="9904542at2759"/>
<feature type="transmembrane region" description="Helical" evidence="2">
    <location>
        <begin position="377"/>
        <end position="402"/>
    </location>
</feature>
<keyword evidence="3" id="KW-0732">Signal</keyword>
<evidence type="ECO:0000256" key="3">
    <source>
        <dbReference type="SAM" id="SignalP"/>
    </source>
</evidence>
<feature type="region of interest" description="Disordered" evidence="1">
    <location>
        <begin position="29"/>
        <end position="139"/>
    </location>
</feature>
<dbReference type="InterPro" id="IPR031524">
    <property type="entry name" value="ARMH4"/>
</dbReference>
<keyword evidence="5" id="KW-1185">Reference proteome</keyword>
<dbReference type="RefSeq" id="XP_024146565.1">
    <property type="nucleotide sequence ID" value="XM_024290797.1"/>
</dbReference>
<feature type="compositionally biased region" description="Polar residues" evidence="1">
    <location>
        <begin position="57"/>
        <end position="66"/>
    </location>
</feature>
<dbReference type="OMA" id="SDTSQMF"/>
<keyword evidence="2" id="KW-0472">Membrane</keyword>
<dbReference type="RefSeq" id="XP_024146563.1">
    <property type="nucleotide sequence ID" value="XM_024290795.2"/>
</dbReference>
<feature type="compositionally biased region" description="Basic and acidic residues" evidence="1">
    <location>
        <begin position="68"/>
        <end position="86"/>
    </location>
</feature>
<name>A0A3B3BWR4_ORYME</name>
<evidence type="ECO:0000313" key="5">
    <source>
        <dbReference type="Proteomes" id="UP000261560"/>
    </source>
</evidence>
<evidence type="ECO:0000256" key="1">
    <source>
        <dbReference type="SAM" id="MobiDB-lite"/>
    </source>
</evidence>
<dbReference type="Proteomes" id="UP000261560">
    <property type="component" value="Unplaced"/>
</dbReference>
<dbReference type="RefSeq" id="XP_024146564.1">
    <property type="nucleotide sequence ID" value="XM_024290796.2"/>
</dbReference>
<feature type="compositionally biased region" description="Low complexity" evidence="1">
    <location>
        <begin position="29"/>
        <end position="43"/>
    </location>
</feature>
<dbReference type="GeneID" id="112157787"/>
<dbReference type="Ensembl" id="ENSOMET00000016692.1">
    <property type="protein sequence ID" value="ENSOMEP00000010005.1"/>
    <property type="gene ID" value="ENSOMEG00000011277.1"/>
</dbReference>
<dbReference type="PaxDb" id="30732-ENSOMEP00000010012"/>
<evidence type="ECO:0000256" key="2">
    <source>
        <dbReference type="SAM" id="Phobius"/>
    </source>
</evidence>
<accession>A0A3B3BWR4</accession>
<dbReference type="KEGG" id="oml:112157787"/>
<feature type="chain" id="PRO_5044588674" evidence="3">
    <location>
        <begin position="20"/>
        <end position="444"/>
    </location>
</feature>
<feature type="compositionally biased region" description="Polar residues" evidence="1">
    <location>
        <begin position="274"/>
        <end position="291"/>
    </location>
</feature>
<dbReference type="GeneTree" id="ENSGT00390000012816"/>
<keyword evidence="2" id="KW-0812">Transmembrane</keyword>
<keyword evidence="2" id="KW-1133">Transmembrane helix</keyword>
<feature type="region of interest" description="Disordered" evidence="1">
    <location>
        <begin position="262"/>
        <end position="350"/>
    </location>
</feature>
<proteinExistence type="predicted"/>
<organism evidence="4 5">
    <name type="scientific">Oryzias melastigma</name>
    <name type="common">Marine medaka</name>
    <dbReference type="NCBI Taxonomy" id="30732"/>
    <lineage>
        <taxon>Eukaryota</taxon>
        <taxon>Metazoa</taxon>
        <taxon>Chordata</taxon>
        <taxon>Craniata</taxon>
        <taxon>Vertebrata</taxon>
        <taxon>Euteleostomi</taxon>
        <taxon>Actinopterygii</taxon>
        <taxon>Neopterygii</taxon>
        <taxon>Teleostei</taxon>
        <taxon>Neoteleostei</taxon>
        <taxon>Acanthomorphata</taxon>
        <taxon>Ovalentaria</taxon>
        <taxon>Atherinomorphae</taxon>
        <taxon>Beloniformes</taxon>
        <taxon>Adrianichthyidae</taxon>
        <taxon>Oryziinae</taxon>
        <taxon>Oryzias</taxon>
    </lineage>
</organism>
<dbReference type="AlphaFoldDB" id="A0A3B3BWR4"/>
<feature type="signal peptide" evidence="3">
    <location>
        <begin position="1"/>
        <end position="19"/>
    </location>
</feature>
<protein>
    <submittedName>
        <fullName evidence="4">Armadillo like helical domain containing 4</fullName>
    </submittedName>
</protein>
<feature type="compositionally biased region" description="Acidic residues" evidence="1">
    <location>
        <begin position="314"/>
        <end position="334"/>
    </location>
</feature>